<name>A0A7X4YRP1_9BACL</name>
<dbReference type="InterPro" id="IPR047794">
    <property type="entry name" value="C45_proenzyme-like"/>
</dbReference>
<evidence type="ECO:0000259" key="1">
    <source>
        <dbReference type="Pfam" id="PF03417"/>
    </source>
</evidence>
<dbReference type="SUPFAM" id="SSF56235">
    <property type="entry name" value="N-terminal nucleophile aminohydrolases (Ntn hydrolases)"/>
    <property type="match status" value="1"/>
</dbReference>
<gene>
    <name evidence="2" type="ORF">GT003_15140</name>
</gene>
<organism evidence="2 3">
    <name type="scientific">Paenibacillus sacheonensis</name>
    <dbReference type="NCBI Taxonomy" id="742054"/>
    <lineage>
        <taxon>Bacteria</taxon>
        <taxon>Bacillati</taxon>
        <taxon>Bacillota</taxon>
        <taxon>Bacilli</taxon>
        <taxon>Bacillales</taxon>
        <taxon>Paenibacillaceae</taxon>
        <taxon>Paenibacillus</taxon>
    </lineage>
</organism>
<protein>
    <recommendedName>
        <fullName evidence="1">Peptidase C45 hydrolase domain-containing protein</fullName>
    </recommendedName>
</protein>
<dbReference type="NCBIfam" id="NF040521">
    <property type="entry name" value="C45_proenzyme"/>
    <property type="match status" value="1"/>
</dbReference>
<dbReference type="InterPro" id="IPR029055">
    <property type="entry name" value="Ntn_hydrolases_N"/>
</dbReference>
<keyword evidence="3" id="KW-1185">Reference proteome</keyword>
<comment type="caution">
    <text evidence="2">The sequence shown here is derived from an EMBL/GenBank/DDBJ whole genome shotgun (WGS) entry which is preliminary data.</text>
</comment>
<dbReference type="Proteomes" id="UP000558113">
    <property type="component" value="Unassembled WGS sequence"/>
</dbReference>
<dbReference type="EMBL" id="JAAAMU010000007">
    <property type="protein sequence ID" value="NBC70334.1"/>
    <property type="molecule type" value="Genomic_DNA"/>
</dbReference>
<evidence type="ECO:0000313" key="3">
    <source>
        <dbReference type="Proteomes" id="UP000558113"/>
    </source>
</evidence>
<evidence type="ECO:0000313" key="2">
    <source>
        <dbReference type="EMBL" id="NBC70334.1"/>
    </source>
</evidence>
<proteinExistence type="predicted"/>
<dbReference type="RefSeq" id="WP_161699189.1">
    <property type="nucleotide sequence ID" value="NZ_JAAAMU010000007.1"/>
</dbReference>
<accession>A0A7X4YRP1</accession>
<reference evidence="2 3" key="1">
    <citation type="submission" date="2020-01" db="EMBL/GenBank/DDBJ databases">
        <title>Paenibacillus soybeanensis sp. nov. isolated from the nodules of soybean (Glycine max(L.) Merr).</title>
        <authorList>
            <person name="Wang H."/>
        </authorList>
    </citation>
    <scope>NUCLEOTIDE SEQUENCE [LARGE SCALE GENOMIC DNA]</scope>
    <source>
        <strain evidence="2 3">DSM 23054</strain>
    </source>
</reference>
<feature type="domain" description="Peptidase C45 hydrolase" evidence="1">
    <location>
        <begin position="102"/>
        <end position="298"/>
    </location>
</feature>
<dbReference type="InterPro" id="IPR005079">
    <property type="entry name" value="Peptidase_C45_hydrolase"/>
</dbReference>
<dbReference type="OrthoDB" id="8617387at2"/>
<dbReference type="Gene3D" id="3.60.60.10">
    <property type="entry name" value="Penicillin V Acylase, Chain A"/>
    <property type="match status" value="1"/>
</dbReference>
<dbReference type="Pfam" id="PF03417">
    <property type="entry name" value="AAT"/>
    <property type="match status" value="1"/>
</dbReference>
<dbReference type="AlphaFoldDB" id="A0A7X4YRP1"/>
<sequence>MSSLTKTYRFRRLPAVRQDAEMWNSHIAEHWNLDLFRPQHPIRTPEAKELLEQYMPELLLDYVALLSAAPDLPGHAQMLAMYNLPPFFSGCSNSISLRRGHPTLIRNYDFGIHEFSGVIRHEPLPGGGWLIGSAEYGWGYLDGMNHHGLAAAITFGGSHAVGDGFSIPLIVRYVLATAATVSEAVKRLRAIPHRLAQNISLLDLEGDYAVVYASPEGVTVDHGLICCTNHQRERPESGHGEIRTLERFDHLFQMAGNISPADFLQEPLYNRQYSESFGTLYTVEIDPVSKSVHYHWPEGRELNVTSDSPETELIIPLAAQRK</sequence>